<evidence type="ECO:0000256" key="5">
    <source>
        <dbReference type="SAM" id="SignalP"/>
    </source>
</evidence>
<reference evidence="6 7" key="1">
    <citation type="submission" date="2013-02" db="EMBL/GenBank/DDBJ databases">
        <title>The complete genome sequence of Corynebacterium vitaeruminis DSM 20294.</title>
        <authorList>
            <person name="Ruckert C."/>
            <person name="Albersmeier A."/>
            <person name="Kalinowski J."/>
        </authorList>
    </citation>
    <scope>NUCLEOTIDE SEQUENCE [LARGE SCALE GENOMIC DNA]</scope>
    <source>
        <strain evidence="7">ATCC 10234</strain>
    </source>
</reference>
<dbReference type="AlphaFoldDB" id="W5XYN7"/>
<dbReference type="EMBL" id="CP004353">
    <property type="protein sequence ID" value="AHI21790.1"/>
    <property type="molecule type" value="Genomic_DNA"/>
</dbReference>
<accession>W5XYN7</accession>
<sequence length="441" mass="46067">MRRLVIVSLLGSLTVAAPAQAQEVCPAVEVITAAGSGDANPADDPNDPMGFTTGTNHARIMEERFEGVRSWQLPYSGSVGIIGSNDKVGLAEIPNYAESEADGVARLDAHVKEVRSACPDAAFVLTGFSQGAQVVGDVLAGLSPENASRVLSAYLLSDPRRGHNDGAQLIETNWGPIPPETAGFAGPRAEGTFARYGGAVRSICSHEDPVCDTPTDGLLAAAGQWAMQADGSAYHVTPVVAFDSMLKDGSFVAAVAPVAPALVRALGAGDVAGVGDGLRQAAATPWLSEAQRNTMTLTAHEVEDLLGYLAGRGYAQVAPVAGTGSTDLDAVLALAQLASAPEVADSVPQALHMFDRHFNYRGETLNFTTIDGVRVDDWLVASMSEDIAAHLGRPEARVAAVPAGQRLGPGQFVGRALWEVANRVLGARHPLSRALWAYFEL</sequence>
<dbReference type="SMART" id="SM01110">
    <property type="entry name" value="Cutinase"/>
    <property type="match status" value="1"/>
</dbReference>
<dbReference type="RefSeq" id="WP_025251853.1">
    <property type="nucleotide sequence ID" value="NZ_CP004353.1"/>
</dbReference>
<comment type="similarity">
    <text evidence="1">Belongs to the cutinase family.</text>
</comment>
<keyword evidence="2" id="KW-0719">Serine esterase</keyword>
<evidence type="ECO:0000256" key="2">
    <source>
        <dbReference type="ARBA" id="ARBA00022487"/>
    </source>
</evidence>
<dbReference type="GO" id="GO:0052689">
    <property type="term" value="F:carboxylic ester hydrolase activity"/>
    <property type="evidence" value="ECO:0007669"/>
    <property type="project" value="UniProtKB-KW"/>
</dbReference>
<gene>
    <name evidence="6" type="ORF">B843_01990</name>
</gene>
<dbReference type="InterPro" id="IPR029058">
    <property type="entry name" value="AB_hydrolase_fold"/>
</dbReference>
<evidence type="ECO:0000256" key="1">
    <source>
        <dbReference type="ARBA" id="ARBA00007534"/>
    </source>
</evidence>
<evidence type="ECO:0000256" key="3">
    <source>
        <dbReference type="ARBA" id="ARBA00022801"/>
    </source>
</evidence>
<evidence type="ECO:0000313" key="6">
    <source>
        <dbReference type="EMBL" id="AHI21790.1"/>
    </source>
</evidence>
<keyword evidence="5" id="KW-0732">Signal</keyword>
<dbReference type="HOGENOM" id="CLU_046393_0_0_11"/>
<keyword evidence="7" id="KW-1185">Reference proteome</keyword>
<dbReference type="eggNOG" id="COG2267">
    <property type="taxonomic scope" value="Bacteria"/>
</dbReference>
<dbReference type="Proteomes" id="UP000019222">
    <property type="component" value="Chromosome"/>
</dbReference>
<keyword evidence="3" id="KW-0378">Hydrolase</keyword>
<evidence type="ECO:0000313" key="7">
    <source>
        <dbReference type="Proteomes" id="UP000019222"/>
    </source>
</evidence>
<dbReference type="STRING" id="1224164.B843_01990"/>
<dbReference type="SUPFAM" id="SSF53474">
    <property type="entry name" value="alpha/beta-Hydrolases"/>
    <property type="match status" value="1"/>
</dbReference>
<organism evidence="6 7">
    <name type="scientific">Corynebacterium vitaeruminis DSM 20294</name>
    <dbReference type="NCBI Taxonomy" id="1224164"/>
    <lineage>
        <taxon>Bacteria</taxon>
        <taxon>Bacillati</taxon>
        <taxon>Actinomycetota</taxon>
        <taxon>Actinomycetes</taxon>
        <taxon>Mycobacteriales</taxon>
        <taxon>Corynebacteriaceae</taxon>
        <taxon>Corynebacterium</taxon>
    </lineage>
</organism>
<proteinExistence type="inferred from homology"/>
<dbReference type="Gene3D" id="3.40.50.1820">
    <property type="entry name" value="alpha/beta hydrolase"/>
    <property type="match status" value="1"/>
</dbReference>
<protein>
    <recommendedName>
        <fullName evidence="8">Cutinase</fullName>
    </recommendedName>
</protein>
<feature type="chain" id="PRO_5004876181" description="Cutinase" evidence="5">
    <location>
        <begin position="22"/>
        <end position="441"/>
    </location>
</feature>
<keyword evidence="4" id="KW-1015">Disulfide bond</keyword>
<dbReference type="Pfam" id="PF01083">
    <property type="entry name" value="Cutinase"/>
    <property type="match status" value="1"/>
</dbReference>
<name>W5XYN7_9CORY</name>
<evidence type="ECO:0000256" key="4">
    <source>
        <dbReference type="ARBA" id="ARBA00023157"/>
    </source>
</evidence>
<dbReference type="PATRIC" id="fig|1224164.3.peg.388"/>
<dbReference type="KEGG" id="cvt:B843_01990"/>
<evidence type="ECO:0008006" key="8">
    <source>
        <dbReference type="Google" id="ProtNLM"/>
    </source>
</evidence>
<dbReference type="InterPro" id="IPR000675">
    <property type="entry name" value="Cutinase/axe"/>
</dbReference>
<dbReference type="PANTHER" id="PTHR33630:SF9">
    <property type="entry name" value="CUTINASE 4"/>
    <property type="match status" value="1"/>
</dbReference>
<dbReference type="PANTHER" id="PTHR33630">
    <property type="entry name" value="CUTINASE RV1984C-RELATED-RELATED"/>
    <property type="match status" value="1"/>
</dbReference>
<feature type="signal peptide" evidence="5">
    <location>
        <begin position="1"/>
        <end position="21"/>
    </location>
</feature>